<feature type="domain" description="SET" evidence="1">
    <location>
        <begin position="366"/>
        <end position="544"/>
    </location>
</feature>
<accession>A0A9Q0N5D4</accession>
<sequence>MSDQYFESLMRLMSGDLRQVRLDDVVIRKYTDKNLLIEAHETDIQCQQNLQSLDNGFAIMRTATSIRSSTETKSLVSLHKKNCIAVTDLLKSIDKPITGKFLLCRSICPPSISTALATVADDPNGNLAVRIALYNFVRNPKHQFPKDVYQYLPVGSIIAIMNPWFKTTMDGGLSVRCDNPAEVKILSQSMVKEIFGNLTWKGQIPAKYRPKKLMPGDSVVDWKRSGNDYFVQKRYSEAIDAYTSGINGGKDDAIKLDLLANRSAAYLAIQKYKLSLIDANSVLDVKRNHIKCIFRKARALFGLAEYENALAFLNSVAMDALSKSDKKIVTDLVSKAESLSLQSKSGKYPWKDILQDKYDDIAEYVGPVIVKSTLTKGRGLFATGAINAGQLILASKAFARVVEDDNSPQFFSHMSMNAESGEKLLSSRSHTQLVSEIAHILKDNPEKCHEVYNLYAGPEFENRTIGTEIDLARIEAICFHNQFGSGLHFFMSGKNQHCGLWMTPSYINHSCIDGNSTWYQRGNFLFVFAFHDIAANEEIVMSYSPPSDKTAEELEGRGFVCDCRLCIRNLRDTADIRAQRSDLRSQLDAILNKHGDHQETVRGISDDEKKWTKILKSLQNLRKDAPDLDFCYVDKVDLLARIYCRNGQFLKSANILEKTYDVIANIPSYCQMTHNICTNIVGSYMALGRIDKVVEWVPILKRKIFLAYGTLEVIETLYPATYKIIESLGISLNEM</sequence>
<dbReference type="EMBL" id="WJQU01000002">
    <property type="protein sequence ID" value="KAJ6643846.1"/>
    <property type="molecule type" value="Genomic_DNA"/>
</dbReference>
<dbReference type="GO" id="GO:0008170">
    <property type="term" value="F:N-methyltransferase activity"/>
    <property type="evidence" value="ECO:0007669"/>
    <property type="project" value="UniProtKB-ARBA"/>
</dbReference>
<keyword evidence="3" id="KW-1185">Reference proteome</keyword>
<dbReference type="InterPro" id="IPR053209">
    <property type="entry name" value="Gramillin-biosynth_MTr"/>
</dbReference>
<dbReference type="AlphaFoldDB" id="A0A9Q0N5D4"/>
<evidence type="ECO:0000259" key="1">
    <source>
        <dbReference type="PROSITE" id="PS50280"/>
    </source>
</evidence>
<dbReference type="InterPro" id="IPR011990">
    <property type="entry name" value="TPR-like_helical_dom_sf"/>
</dbReference>
<reference evidence="2" key="1">
    <citation type="submission" date="2022-07" db="EMBL/GenBank/DDBJ databases">
        <authorList>
            <person name="Trinca V."/>
            <person name="Uliana J.V.C."/>
            <person name="Torres T.T."/>
            <person name="Ward R.J."/>
            <person name="Monesi N."/>
        </authorList>
    </citation>
    <scope>NUCLEOTIDE SEQUENCE</scope>
    <source>
        <strain evidence="2">HSMRA1968</strain>
        <tissue evidence="2">Whole embryos</tissue>
    </source>
</reference>
<dbReference type="Pfam" id="PF00856">
    <property type="entry name" value="SET"/>
    <property type="match status" value="1"/>
</dbReference>
<dbReference type="Gene3D" id="2.170.270.10">
    <property type="entry name" value="SET domain"/>
    <property type="match status" value="1"/>
</dbReference>
<dbReference type="CDD" id="cd20071">
    <property type="entry name" value="SET_SMYD"/>
    <property type="match status" value="1"/>
</dbReference>
<dbReference type="PANTHER" id="PTHR47643">
    <property type="entry name" value="TPR DOMAIN PROTEIN (AFU_ORTHOLOGUE AFUA_5G12710)"/>
    <property type="match status" value="1"/>
</dbReference>
<keyword evidence="2" id="KW-0808">Transferase</keyword>
<dbReference type="PROSITE" id="PS50280">
    <property type="entry name" value="SET"/>
    <property type="match status" value="1"/>
</dbReference>
<dbReference type="InterPro" id="IPR046341">
    <property type="entry name" value="SET_dom_sf"/>
</dbReference>
<dbReference type="GO" id="GO:0008276">
    <property type="term" value="F:protein methyltransferase activity"/>
    <property type="evidence" value="ECO:0007669"/>
    <property type="project" value="UniProtKB-ARBA"/>
</dbReference>
<protein>
    <submittedName>
        <fullName evidence="2">Methyltransferase</fullName>
    </submittedName>
</protein>
<dbReference type="Gene3D" id="1.25.40.10">
    <property type="entry name" value="Tetratricopeptide repeat domain"/>
    <property type="match status" value="1"/>
</dbReference>
<dbReference type="Proteomes" id="UP001151699">
    <property type="component" value="Chromosome B"/>
</dbReference>
<dbReference type="InterPro" id="IPR001214">
    <property type="entry name" value="SET_dom"/>
</dbReference>
<name>A0A9Q0N5D4_9DIPT</name>
<evidence type="ECO:0000313" key="2">
    <source>
        <dbReference type="EMBL" id="KAJ6643846.1"/>
    </source>
</evidence>
<dbReference type="GO" id="GO:0008757">
    <property type="term" value="F:S-adenosylmethionine-dependent methyltransferase activity"/>
    <property type="evidence" value="ECO:0007669"/>
    <property type="project" value="UniProtKB-ARBA"/>
</dbReference>
<dbReference type="SUPFAM" id="SSF82199">
    <property type="entry name" value="SET domain"/>
    <property type="match status" value="1"/>
</dbReference>
<organism evidence="2 3">
    <name type="scientific">Pseudolycoriella hygida</name>
    <dbReference type="NCBI Taxonomy" id="35572"/>
    <lineage>
        <taxon>Eukaryota</taxon>
        <taxon>Metazoa</taxon>
        <taxon>Ecdysozoa</taxon>
        <taxon>Arthropoda</taxon>
        <taxon>Hexapoda</taxon>
        <taxon>Insecta</taxon>
        <taxon>Pterygota</taxon>
        <taxon>Neoptera</taxon>
        <taxon>Endopterygota</taxon>
        <taxon>Diptera</taxon>
        <taxon>Nematocera</taxon>
        <taxon>Sciaroidea</taxon>
        <taxon>Sciaridae</taxon>
        <taxon>Pseudolycoriella</taxon>
    </lineage>
</organism>
<dbReference type="GO" id="GO:0032259">
    <property type="term" value="P:methylation"/>
    <property type="evidence" value="ECO:0007669"/>
    <property type="project" value="UniProtKB-KW"/>
</dbReference>
<gene>
    <name evidence="2" type="ORF">Bhyg_08811</name>
</gene>
<dbReference type="OrthoDB" id="5945798at2759"/>
<evidence type="ECO:0000313" key="3">
    <source>
        <dbReference type="Proteomes" id="UP001151699"/>
    </source>
</evidence>
<proteinExistence type="predicted"/>
<keyword evidence="2" id="KW-0489">Methyltransferase</keyword>
<dbReference type="SUPFAM" id="SSF48452">
    <property type="entry name" value="TPR-like"/>
    <property type="match status" value="1"/>
</dbReference>
<comment type="caution">
    <text evidence="2">The sequence shown here is derived from an EMBL/GenBank/DDBJ whole genome shotgun (WGS) entry which is preliminary data.</text>
</comment>
<dbReference type="PANTHER" id="PTHR47643:SF2">
    <property type="entry name" value="TPR DOMAIN PROTEIN (AFU_ORTHOLOGUE AFUA_5G12710)"/>
    <property type="match status" value="1"/>
</dbReference>